<dbReference type="AlphaFoldDB" id="A0A5E7CQR6"/>
<reference evidence="1 2" key="1">
    <citation type="submission" date="2019-09" db="EMBL/GenBank/DDBJ databases">
        <authorList>
            <person name="Chandra G."/>
            <person name="Truman W A."/>
        </authorList>
    </citation>
    <scope>NUCLEOTIDE SEQUENCE [LARGE SCALE GENOMIC DNA]</scope>
    <source>
        <strain evidence="1">PS704</strain>
    </source>
</reference>
<organism evidence="1 2">
    <name type="scientific">Pseudomonas fluorescens</name>
    <dbReference type="NCBI Taxonomy" id="294"/>
    <lineage>
        <taxon>Bacteria</taxon>
        <taxon>Pseudomonadati</taxon>
        <taxon>Pseudomonadota</taxon>
        <taxon>Gammaproteobacteria</taxon>
        <taxon>Pseudomonadales</taxon>
        <taxon>Pseudomonadaceae</taxon>
        <taxon>Pseudomonas</taxon>
    </lineage>
</organism>
<evidence type="ECO:0000313" key="1">
    <source>
        <dbReference type="EMBL" id="VVO02145.1"/>
    </source>
</evidence>
<accession>A0A5E7CQR6</accession>
<dbReference type="EMBL" id="CABVHP010000007">
    <property type="protein sequence ID" value="VVO02145.1"/>
    <property type="molecule type" value="Genomic_DNA"/>
</dbReference>
<dbReference type="Proteomes" id="UP000326557">
    <property type="component" value="Unassembled WGS sequence"/>
</dbReference>
<proteinExistence type="predicted"/>
<gene>
    <name evidence="1" type="ORF">PS704_02747</name>
</gene>
<protein>
    <submittedName>
        <fullName evidence="1">Uncharacterized protein</fullName>
    </submittedName>
</protein>
<name>A0A5E7CQR6_PSEFL</name>
<sequence length="42" mass="4729">MYESGEPGIGTGRCKGTPRKVRSWYFKACEIKRAMLFDSSNA</sequence>
<evidence type="ECO:0000313" key="2">
    <source>
        <dbReference type="Proteomes" id="UP000326557"/>
    </source>
</evidence>